<dbReference type="SMART" id="SM00449">
    <property type="entry name" value="SPRY"/>
    <property type="match status" value="1"/>
</dbReference>
<comment type="caution">
    <text evidence="4">The sequence shown here is derived from an EMBL/GenBank/DDBJ whole genome shotgun (WGS) entry which is preliminary data.</text>
</comment>
<feature type="compositionally biased region" description="Low complexity" evidence="2">
    <location>
        <begin position="508"/>
        <end position="518"/>
    </location>
</feature>
<dbReference type="PANTHER" id="PTHR12864">
    <property type="entry name" value="RAN BINDING PROTEIN 9-RELATED"/>
    <property type="match status" value="1"/>
</dbReference>
<dbReference type="InterPro" id="IPR043136">
    <property type="entry name" value="B30.2/SPRY_sf"/>
</dbReference>
<dbReference type="PROSITE" id="PS50188">
    <property type="entry name" value="B302_SPRY"/>
    <property type="match status" value="1"/>
</dbReference>
<sequence>MESSSTSLGDEKSLNKRLRELYPSVKEREGYASFPRRWDRNQASNHLDISKDGLSVTFKKHVKVPKEEKETSAVVRANAAIPASCGLYYFEVTIVHGQKGCMGVGLSRKGGLLNRMPGWDTDCYGYHGDDGNFFSACGHGAPYGPKFGTGDVVGCGIDTLMQHIFFTKNGQFLGLVVQSITVTRDLYPTVGLKTAGERLMVNFGQQPFVFDIHKHQKYLMKQKTMKIENLAMPEEMPNILNRIVSSFLATNGAVETLKIFEDITDVEKREDYSFIAKRTEIMKMIMNAENGIKIHTKINTYFPRMLDANPDVHVLIMCLRFIDLACSIKVSPREYRDYAERASTSSLSAPTIRRSDDSDEDMADPKLVKIDKDLFVSREMYVQLGNTDEVDKIKYLINMGRQIMRASNCIKVCAKSREIIELSLATIYSMRKNSDPHPLVEENRQFIANRVYSMLNETGKRKQYSELRGLFYGWEGLHRDMTSKDLQAASYSDAKHLVIDDDVETDNLSEMSSSNSRNDSPKNELDEEMPNLAEC</sequence>
<dbReference type="Proteomes" id="UP001152747">
    <property type="component" value="Unassembled WGS sequence"/>
</dbReference>
<feature type="region of interest" description="Disordered" evidence="2">
    <location>
        <begin position="505"/>
        <end position="535"/>
    </location>
</feature>
<gene>
    <name evidence="4" type="ORF">CAMP_LOCUS250</name>
</gene>
<dbReference type="InterPro" id="IPR003877">
    <property type="entry name" value="SPRY_dom"/>
</dbReference>
<dbReference type="PROSITE" id="PS50896">
    <property type="entry name" value="LISH"/>
    <property type="match status" value="1"/>
</dbReference>
<feature type="domain" description="B30.2/SPRY" evidence="3">
    <location>
        <begin position="16"/>
        <end position="208"/>
    </location>
</feature>
<name>A0A9P1I4S8_9PELO</name>
<dbReference type="SUPFAM" id="SSF49899">
    <property type="entry name" value="Concanavalin A-like lectins/glucanases"/>
    <property type="match status" value="1"/>
</dbReference>
<evidence type="ECO:0000256" key="1">
    <source>
        <dbReference type="ARBA" id="ARBA00006535"/>
    </source>
</evidence>
<dbReference type="Gene3D" id="2.60.120.920">
    <property type="match status" value="1"/>
</dbReference>
<dbReference type="Pfam" id="PF00622">
    <property type="entry name" value="SPRY"/>
    <property type="match status" value="1"/>
</dbReference>
<protein>
    <recommendedName>
        <fullName evidence="3">B30.2/SPRY domain-containing protein</fullName>
    </recommendedName>
</protein>
<dbReference type="InterPro" id="IPR001870">
    <property type="entry name" value="B30.2/SPRY"/>
</dbReference>
<organism evidence="4 5">
    <name type="scientific">Caenorhabditis angaria</name>
    <dbReference type="NCBI Taxonomy" id="860376"/>
    <lineage>
        <taxon>Eukaryota</taxon>
        <taxon>Metazoa</taxon>
        <taxon>Ecdysozoa</taxon>
        <taxon>Nematoda</taxon>
        <taxon>Chromadorea</taxon>
        <taxon>Rhabditida</taxon>
        <taxon>Rhabditina</taxon>
        <taxon>Rhabditomorpha</taxon>
        <taxon>Rhabditoidea</taxon>
        <taxon>Rhabditidae</taxon>
        <taxon>Peloderinae</taxon>
        <taxon>Caenorhabditis</taxon>
    </lineage>
</organism>
<keyword evidence="5" id="KW-1185">Reference proteome</keyword>
<evidence type="ECO:0000313" key="4">
    <source>
        <dbReference type="EMBL" id="CAI5437613.1"/>
    </source>
</evidence>
<evidence type="ECO:0000256" key="2">
    <source>
        <dbReference type="SAM" id="MobiDB-lite"/>
    </source>
</evidence>
<evidence type="ECO:0000313" key="5">
    <source>
        <dbReference type="Proteomes" id="UP001152747"/>
    </source>
</evidence>
<comment type="similarity">
    <text evidence="1">Belongs to the RANBP9/10 family.</text>
</comment>
<dbReference type="EMBL" id="CANHGI010000001">
    <property type="protein sequence ID" value="CAI5437613.1"/>
    <property type="molecule type" value="Genomic_DNA"/>
</dbReference>
<dbReference type="InterPro" id="IPR013320">
    <property type="entry name" value="ConA-like_dom_sf"/>
</dbReference>
<dbReference type="InterPro" id="IPR050618">
    <property type="entry name" value="Ubq-SigPath_Reg"/>
</dbReference>
<reference evidence="4" key="1">
    <citation type="submission" date="2022-11" db="EMBL/GenBank/DDBJ databases">
        <authorList>
            <person name="Kikuchi T."/>
        </authorList>
    </citation>
    <scope>NUCLEOTIDE SEQUENCE</scope>
    <source>
        <strain evidence="4">PS1010</strain>
    </source>
</reference>
<proteinExistence type="inferred from homology"/>
<dbReference type="OrthoDB" id="5809049at2759"/>
<accession>A0A9P1I4S8</accession>
<evidence type="ECO:0000259" key="3">
    <source>
        <dbReference type="PROSITE" id="PS50188"/>
    </source>
</evidence>
<dbReference type="InterPro" id="IPR006594">
    <property type="entry name" value="LisH"/>
</dbReference>
<dbReference type="AlphaFoldDB" id="A0A9P1I4S8"/>